<evidence type="ECO:0000256" key="1">
    <source>
        <dbReference type="SAM" id="Phobius"/>
    </source>
</evidence>
<dbReference type="KEGG" id="bhc:JFL75_04760"/>
<feature type="transmembrane region" description="Helical" evidence="1">
    <location>
        <begin position="7"/>
        <end position="34"/>
    </location>
</feature>
<dbReference type="Proteomes" id="UP000595917">
    <property type="component" value="Chromosome"/>
</dbReference>
<organism evidence="2 3">
    <name type="scientific">Breznakiella homolactica</name>
    <dbReference type="NCBI Taxonomy" id="2798577"/>
    <lineage>
        <taxon>Bacteria</taxon>
        <taxon>Pseudomonadati</taxon>
        <taxon>Spirochaetota</taxon>
        <taxon>Spirochaetia</taxon>
        <taxon>Spirochaetales</taxon>
        <taxon>Breznakiellaceae</taxon>
        <taxon>Breznakiella</taxon>
    </lineage>
</organism>
<keyword evidence="1" id="KW-0472">Membrane</keyword>
<accession>A0A7T8BBM8</accession>
<dbReference type="AlphaFoldDB" id="A0A7T8BBM8"/>
<protein>
    <submittedName>
        <fullName evidence="2">Leader peptide processing enzyme</fullName>
    </submittedName>
</protein>
<name>A0A7T8BBM8_9SPIR</name>
<feature type="transmembrane region" description="Helical" evidence="1">
    <location>
        <begin position="46"/>
        <end position="68"/>
    </location>
</feature>
<keyword evidence="3" id="KW-1185">Reference proteome</keyword>
<dbReference type="EMBL" id="CP067089">
    <property type="protein sequence ID" value="QQO10235.1"/>
    <property type="molecule type" value="Genomic_DNA"/>
</dbReference>
<sequence length="96" mass="11011">MSKKSNTIWFMLGATVFNILVTIISFVVLLVVYARFLAPLLPEETAAWGFPIIFIGSIVLSFVVYRLVIKLLFKKIDMEKYFDPIFGPRKPPARKD</sequence>
<dbReference type="RefSeq" id="WP_215627539.1">
    <property type="nucleotide sequence ID" value="NZ_CP067089.2"/>
</dbReference>
<evidence type="ECO:0000313" key="2">
    <source>
        <dbReference type="EMBL" id="QQO10235.1"/>
    </source>
</evidence>
<evidence type="ECO:0000313" key="3">
    <source>
        <dbReference type="Proteomes" id="UP000595917"/>
    </source>
</evidence>
<gene>
    <name evidence="2" type="ORF">JFL75_04760</name>
</gene>
<reference evidence="2" key="1">
    <citation type="submission" date="2021-01" db="EMBL/GenBank/DDBJ databases">
        <title>Description of Breznakiella homolactica.</title>
        <authorList>
            <person name="Song Y."/>
            <person name="Brune A."/>
        </authorList>
    </citation>
    <scope>NUCLEOTIDE SEQUENCE</scope>
    <source>
        <strain evidence="2">RmG30</strain>
    </source>
</reference>
<proteinExistence type="predicted"/>
<keyword evidence="1" id="KW-0812">Transmembrane</keyword>
<keyword evidence="1" id="KW-1133">Transmembrane helix</keyword>